<dbReference type="PANTHER" id="PTHR46298:SF1">
    <property type="entry name" value="ANDROGLOBIN"/>
    <property type="match status" value="1"/>
</dbReference>
<dbReference type="InterPro" id="IPR038765">
    <property type="entry name" value="Papain-like_cys_pep_sf"/>
</dbReference>
<protein>
    <submittedName>
        <fullName evidence="2">Calpain-7-like protein</fullName>
    </submittedName>
</protein>
<name>M7BMG8_CHEMY</name>
<accession>M7BMG8</accession>
<dbReference type="AlphaFoldDB" id="M7BMG8"/>
<sequence>MKDLERNLGPIEVNGTFTIDFSGTSTSLLRWHSRTDVPMTEKDMEDHKMGEKISSCLLPKSVSSGFKDLLILPFLNSERPAAVLPSVGFASESKKGKFPIWPEWNEADINAEKWDTGKVGKEKDKAGKSPVLHVFEDPEGKIELPPSLKVNSWKRPHEFLTNKVPVVVKNENWFDLFSANEHLLGSEGTFTLPAGSAGSDRPLSALPSTPVLQRRERRRWSRRGSGSSRLTAVKTPRRHTVRGLIPSPTSFPGPSRMNKEEQYPKSKGANNSMFIGSSLPWEILTNVLAFRKLERSSDSTDSSPHTVIRFRTSRSVHAGALLQFWDSIMVTSADELCTVTCGFPRWPNREI</sequence>
<dbReference type="STRING" id="8469.M7BMG8"/>
<dbReference type="InterPro" id="IPR053033">
    <property type="entry name" value="Androglobin-like"/>
</dbReference>
<dbReference type="PANTHER" id="PTHR46298">
    <property type="entry name" value="ANDROGLOBIN"/>
    <property type="match status" value="1"/>
</dbReference>
<evidence type="ECO:0000313" key="2">
    <source>
        <dbReference type="EMBL" id="EMP39091.1"/>
    </source>
</evidence>
<dbReference type="SUPFAM" id="SSF54001">
    <property type="entry name" value="Cysteine proteinases"/>
    <property type="match status" value="1"/>
</dbReference>
<gene>
    <name evidence="2" type="ORF">UY3_03665</name>
</gene>
<dbReference type="Proteomes" id="UP000031443">
    <property type="component" value="Unassembled WGS sequence"/>
</dbReference>
<feature type="region of interest" description="Disordered" evidence="1">
    <location>
        <begin position="211"/>
        <end position="266"/>
    </location>
</feature>
<evidence type="ECO:0000256" key="1">
    <source>
        <dbReference type="SAM" id="MobiDB-lite"/>
    </source>
</evidence>
<dbReference type="EMBL" id="KB517583">
    <property type="protein sequence ID" value="EMP39091.1"/>
    <property type="molecule type" value="Genomic_DNA"/>
</dbReference>
<keyword evidence="3" id="KW-1185">Reference proteome</keyword>
<proteinExistence type="predicted"/>
<organism evidence="2 3">
    <name type="scientific">Chelonia mydas</name>
    <name type="common">Green sea-turtle</name>
    <name type="synonym">Chelonia agassizi</name>
    <dbReference type="NCBI Taxonomy" id="8469"/>
    <lineage>
        <taxon>Eukaryota</taxon>
        <taxon>Metazoa</taxon>
        <taxon>Chordata</taxon>
        <taxon>Craniata</taxon>
        <taxon>Vertebrata</taxon>
        <taxon>Euteleostomi</taxon>
        <taxon>Archelosauria</taxon>
        <taxon>Testudinata</taxon>
        <taxon>Testudines</taxon>
        <taxon>Cryptodira</taxon>
        <taxon>Durocryptodira</taxon>
        <taxon>Americhelydia</taxon>
        <taxon>Chelonioidea</taxon>
        <taxon>Cheloniidae</taxon>
        <taxon>Chelonia</taxon>
    </lineage>
</organism>
<reference evidence="3" key="1">
    <citation type="journal article" date="2013" name="Nat. Genet.">
        <title>The draft genomes of soft-shell turtle and green sea turtle yield insights into the development and evolution of the turtle-specific body plan.</title>
        <authorList>
            <person name="Wang Z."/>
            <person name="Pascual-Anaya J."/>
            <person name="Zadissa A."/>
            <person name="Li W."/>
            <person name="Niimura Y."/>
            <person name="Huang Z."/>
            <person name="Li C."/>
            <person name="White S."/>
            <person name="Xiong Z."/>
            <person name="Fang D."/>
            <person name="Wang B."/>
            <person name="Ming Y."/>
            <person name="Chen Y."/>
            <person name="Zheng Y."/>
            <person name="Kuraku S."/>
            <person name="Pignatelli M."/>
            <person name="Herrero J."/>
            <person name="Beal K."/>
            <person name="Nozawa M."/>
            <person name="Li Q."/>
            <person name="Wang J."/>
            <person name="Zhang H."/>
            <person name="Yu L."/>
            <person name="Shigenobu S."/>
            <person name="Wang J."/>
            <person name="Liu J."/>
            <person name="Flicek P."/>
            <person name="Searle S."/>
            <person name="Wang J."/>
            <person name="Kuratani S."/>
            <person name="Yin Y."/>
            <person name="Aken B."/>
            <person name="Zhang G."/>
            <person name="Irie N."/>
        </authorList>
    </citation>
    <scope>NUCLEOTIDE SEQUENCE [LARGE SCALE GENOMIC DNA]</scope>
</reference>
<evidence type="ECO:0000313" key="3">
    <source>
        <dbReference type="Proteomes" id="UP000031443"/>
    </source>
</evidence>